<evidence type="ECO:0000256" key="11">
    <source>
        <dbReference type="ARBA" id="ARBA00023232"/>
    </source>
</evidence>
<accession>A0ABV7F435</accession>
<dbReference type="InterPro" id="IPR036951">
    <property type="entry name" value="ArAA_hydroxylase_sf"/>
</dbReference>
<evidence type="ECO:0000256" key="1">
    <source>
        <dbReference type="ARBA" id="ARBA00001060"/>
    </source>
</evidence>
<keyword evidence="15" id="KW-1185">Reference proteome</keyword>
<evidence type="ECO:0000256" key="7">
    <source>
        <dbReference type="ARBA" id="ARBA00022723"/>
    </source>
</evidence>
<dbReference type="Pfam" id="PF00351">
    <property type="entry name" value="Biopterin_H"/>
    <property type="match status" value="1"/>
</dbReference>
<keyword evidence="10" id="KW-0503">Monooxygenase</keyword>
<keyword evidence="11" id="KW-0585">Phenylalanine catabolism</keyword>
<gene>
    <name evidence="14" type="primary">phhA</name>
    <name evidence="14" type="ORF">ACFOFO_10905</name>
</gene>
<protein>
    <recommendedName>
        <fullName evidence="6">Phenylalanine-4-hydroxylase</fullName>
        <ecNumber evidence="5">1.14.16.1</ecNumber>
    </recommendedName>
    <alternativeName>
        <fullName evidence="12">Phe-4-monooxygenase</fullName>
    </alternativeName>
</protein>
<evidence type="ECO:0000256" key="9">
    <source>
        <dbReference type="ARBA" id="ARBA00023004"/>
    </source>
</evidence>
<dbReference type="PRINTS" id="PR00372">
    <property type="entry name" value="FYWHYDRXLASE"/>
</dbReference>
<dbReference type="PANTHER" id="PTHR11473:SF24">
    <property type="entry name" value="PHENYLALANINE-4-HYDROXYLASE"/>
    <property type="match status" value="1"/>
</dbReference>
<evidence type="ECO:0000313" key="14">
    <source>
        <dbReference type="EMBL" id="MFC3108466.1"/>
    </source>
</evidence>
<comment type="cofactor">
    <cofactor evidence="2">
        <name>Fe(2+)</name>
        <dbReference type="ChEBI" id="CHEBI:29033"/>
    </cofactor>
</comment>
<keyword evidence="8 14" id="KW-0560">Oxidoreductase</keyword>
<name>A0ABV7F435_9BURK</name>
<dbReference type="PROSITE" id="PS00367">
    <property type="entry name" value="BH4_AAA_HYDROXYL_1"/>
    <property type="match status" value="1"/>
</dbReference>
<evidence type="ECO:0000256" key="10">
    <source>
        <dbReference type="ARBA" id="ARBA00023033"/>
    </source>
</evidence>
<dbReference type="Gene3D" id="1.10.800.10">
    <property type="entry name" value="Aromatic amino acid hydroxylase"/>
    <property type="match status" value="1"/>
</dbReference>
<dbReference type="Proteomes" id="UP001595530">
    <property type="component" value="Unassembled WGS sequence"/>
</dbReference>
<evidence type="ECO:0000256" key="8">
    <source>
        <dbReference type="ARBA" id="ARBA00023002"/>
    </source>
</evidence>
<evidence type="ECO:0000256" key="12">
    <source>
        <dbReference type="ARBA" id="ARBA00029922"/>
    </source>
</evidence>
<dbReference type="InterPro" id="IPR001273">
    <property type="entry name" value="ArAA_hydroxylase"/>
</dbReference>
<evidence type="ECO:0000256" key="2">
    <source>
        <dbReference type="ARBA" id="ARBA00001954"/>
    </source>
</evidence>
<evidence type="ECO:0000256" key="5">
    <source>
        <dbReference type="ARBA" id="ARBA00011995"/>
    </source>
</evidence>
<dbReference type="InterPro" id="IPR036329">
    <property type="entry name" value="Aro-AA_hydroxylase_C_sf"/>
</dbReference>
<dbReference type="RefSeq" id="WP_390322122.1">
    <property type="nucleotide sequence ID" value="NZ_JBHRTP010000032.1"/>
</dbReference>
<dbReference type="EC" id="1.14.16.1" evidence="5"/>
<dbReference type="NCBIfam" id="NF008877">
    <property type="entry name" value="PRK11913.1-2"/>
    <property type="match status" value="1"/>
</dbReference>
<dbReference type="NCBIfam" id="TIGR01267">
    <property type="entry name" value="Phe4hydrox_mono"/>
    <property type="match status" value="1"/>
</dbReference>
<reference evidence="15" key="1">
    <citation type="journal article" date="2019" name="Int. J. Syst. Evol. Microbiol.">
        <title>The Global Catalogue of Microorganisms (GCM) 10K type strain sequencing project: providing services to taxonomists for standard genome sequencing and annotation.</title>
        <authorList>
            <consortium name="The Broad Institute Genomics Platform"/>
            <consortium name="The Broad Institute Genome Sequencing Center for Infectious Disease"/>
            <person name="Wu L."/>
            <person name="Ma J."/>
        </authorList>
    </citation>
    <scope>NUCLEOTIDE SEQUENCE [LARGE SCALE GENOMIC DNA]</scope>
    <source>
        <strain evidence="15">KCTC 42986</strain>
    </source>
</reference>
<dbReference type="GO" id="GO:0004505">
    <property type="term" value="F:phenylalanine 4-monooxygenase activity"/>
    <property type="evidence" value="ECO:0007669"/>
    <property type="project" value="UniProtKB-EC"/>
</dbReference>
<dbReference type="PROSITE" id="PS51410">
    <property type="entry name" value="BH4_AAA_HYDROXYL_2"/>
    <property type="match status" value="1"/>
</dbReference>
<dbReference type="InterPro" id="IPR019774">
    <property type="entry name" value="Aromatic-AA_hydroxylase_C"/>
</dbReference>
<comment type="catalytic activity">
    <reaction evidence="1">
        <text>(6R)-L-erythro-5,6,7,8-tetrahydrobiopterin + L-phenylalanine + O2 = (4aS,6R)-4a-hydroxy-L-erythro-5,6,7,8-tetrahydrobiopterin + L-tyrosine</text>
        <dbReference type="Rhea" id="RHEA:20273"/>
        <dbReference type="ChEBI" id="CHEBI:15379"/>
        <dbReference type="ChEBI" id="CHEBI:15642"/>
        <dbReference type="ChEBI" id="CHEBI:58095"/>
        <dbReference type="ChEBI" id="CHEBI:58315"/>
        <dbReference type="ChEBI" id="CHEBI:59560"/>
        <dbReference type="EC" id="1.14.16.1"/>
    </reaction>
</comment>
<feature type="domain" description="Biopterin-dependent aromatic amino acid hydroxylase family profile" evidence="13">
    <location>
        <begin position="1"/>
        <end position="296"/>
    </location>
</feature>
<organism evidence="14 15">
    <name type="scientific">Undibacterium arcticum</name>
    <dbReference type="NCBI Taxonomy" id="1762892"/>
    <lineage>
        <taxon>Bacteria</taxon>
        <taxon>Pseudomonadati</taxon>
        <taxon>Pseudomonadota</taxon>
        <taxon>Betaproteobacteria</taxon>
        <taxon>Burkholderiales</taxon>
        <taxon>Oxalobacteraceae</taxon>
        <taxon>Undibacterium</taxon>
    </lineage>
</organism>
<dbReference type="SUPFAM" id="SSF56534">
    <property type="entry name" value="Aromatic aminoacid monoxygenases, catalytic and oligomerization domains"/>
    <property type="match status" value="1"/>
</dbReference>
<evidence type="ECO:0000256" key="6">
    <source>
        <dbReference type="ARBA" id="ARBA00020276"/>
    </source>
</evidence>
<evidence type="ECO:0000256" key="4">
    <source>
        <dbReference type="ARBA" id="ARBA00009712"/>
    </source>
</evidence>
<dbReference type="EMBL" id="JBHRTP010000032">
    <property type="protein sequence ID" value="MFC3108466.1"/>
    <property type="molecule type" value="Genomic_DNA"/>
</dbReference>
<dbReference type="CDD" id="cd03348">
    <property type="entry name" value="pro_PheOH"/>
    <property type="match status" value="1"/>
</dbReference>
<proteinExistence type="inferred from homology"/>
<comment type="caution">
    <text evidence="14">The sequence shown here is derived from an EMBL/GenBank/DDBJ whole genome shotgun (WGS) entry which is preliminary data.</text>
</comment>
<evidence type="ECO:0000256" key="3">
    <source>
        <dbReference type="ARBA" id="ARBA00005088"/>
    </source>
</evidence>
<dbReference type="InterPro" id="IPR005960">
    <property type="entry name" value="Phe-4-hydroxylase_mono"/>
</dbReference>
<sequence length="296" mass="33666">MKTSTTSIPSTEEFFASVADKSDDAALRGDYSRADDQYAVQQDWDGYTPEQHERWRRLYQRQLQLVPGRACDEFIAGLTELHAADAIPHLDQASDTLFKATGWQLVAVPGLIPEHSFFEHLAHRRFPITVWLRDESEFDYIVEPDIFHDFFGHVPLLLNPVFADHMQEYGKGGLKAMGLHGLTQLARLYWYTIEFGLINSAQGLRAYGAGILSSGGEIEYCLSSPAPRRIRFEVERVMRTLYKIDSYQETYFVIDSFQQLLNDTTPDFTPLYAKLNSLPALPADSLLPVEINLPAR</sequence>
<keyword evidence="7" id="KW-0479">Metal-binding</keyword>
<dbReference type="PANTHER" id="PTHR11473">
    <property type="entry name" value="AROMATIC AMINO ACID HYDROXYLASE"/>
    <property type="match status" value="1"/>
</dbReference>
<evidence type="ECO:0000259" key="13">
    <source>
        <dbReference type="PROSITE" id="PS51410"/>
    </source>
</evidence>
<dbReference type="InterPro" id="IPR018301">
    <property type="entry name" value="ArAA_hydroxylase_Fe/CU_BS"/>
</dbReference>
<comment type="pathway">
    <text evidence="3">Amino-acid degradation; L-phenylalanine degradation; acetoacetate and fumarate from L-phenylalanine: step 1/6.</text>
</comment>
<evidence type="ECO:0000313" key="15">
    <source>
        <dbReference type="Proteomes" id="UP001595530"/>
    </source>
</evidence>
<comment type="similarity">
    <text evidence="4">Belongs to the biopterin-dependent aromatic amino acid hydroxylase family.</text>
</comment>
<keyword evidence="9" id="KW-0408">Iron</keyword>